<name>A0A7V7G1D9_9GAMM</name>
<keyword evidence="3" id="KW-1185">Reference proteome</keyword>
<dbReference type="Proteomes" id="UP000486760">
    <property type="component" value="Unassembled WGS sequence"/>
</dbReference>
<dbReference type="AlphaFoldDB" id="A0A7V7G1D9"/>
<evidence type="ECO:0000256" key="1">
    <source>
        <dbReference type="SAM" id="Coils"/>
    </source>
</evidence>
<feature type="coiled-coil region" evidence="1">
    <location>
        <begin position="25"/>
        <end position="94"/>
    </location>
</feature>
<dbReference type="RefSeq" id="WP_149328941.1">
    <property type="nucleotide sequence ID" value="NZ_VTPY01000005.1"/>
</dbReference>
<sequence length="144" mass="16333">MTRLYAALLVFVLVVLVTWALWQRSEAAEARAELAEQQLAEALQRVHESQLVIDALWNNAARLDAQRRATAEQKAELERTASTRLARLQELQHENTQLREWADARLPDAVVRLRKRPAVTGADAYRQSLRDTDALHAAGEFADH</sequence>
<comment type="caution">
    <text evidence="2">The sequence shown here is derived from an EMBL/GenBank/DDBJ whole genome shotgun (WGS) entry which is preliminary data.</text>
</comment>
<dbReference type="NCBIfam" id="TIGR03495">
    <property type="entry name" value="phage_LysB"/>
    <property type="match status" value="1"/>
</dbReference>
<evidence type="ECO:0000313" key="2">
    <source>
        <dbReference type="EMBL" id="KAA0011199.1"/>
    </source>
</evidence>
<proteinExistence type="predicted"/>
<accession>A0A7V7G1D9</accession>
<keyword evidence="1" id="KW-0175">Coiled coil</keyword>
<protein>
    <submittedName>
        <fullName evidence="2">LysB family phage lysis regulatory protein</fullName>
    </submittedName>
</protein>
<reference evidence="2 3" key="1">
    <citation type="submission" date="2019-08" db="EMBL/GenBank/DDBJ databases">
        <title>Bioinformatics analysis of the strain L3 and L5.</title>
        <authorList>
            <person name="Li X."/>
        </authorList>
    </citation>
    <scope>NUCLEOTIDE SEQUENCE [LARGE SCALE GENOMIC DNA]</scope>
    <source>
        <strain evidence="2 3">L5</strain>
    </source>
</reference>
<organism evidence="2 3">
    <name type="scientific">Billgrantia pellis</name>
    <dbReference type="NCBI Taxonomy" id="2606936"/>
    <lineage>
        <taxon>Bacteria</taxon>
        <taxon>Pseudomonadati</taxon>
        <taxon>Pseudomonadota</taxon>
        <taxon>Gammaproteobacteria</taxon>
        <taxon>Oceanospirillales</taxon>
        <taxon>Halomonadaceae</taxon>
        <taxon>Billgrantia</taxon>
    </lineage>
</organism>
<dbReference type="InterPro" id="IPR020000">
    <property type="entry name" value="Phage_P2_LysB"/>
</dbReference>
<evidence type="ECO:0000313" key="3">
    <source>
        <dbReference type="Proteomes" id="UP000486760"/>
    </source>
</evidence>
<gene>
    <name evidence="2" type="ORF">F0A17_13825</name>
</gene>
<dbReference type="EMBL" id="VTPY01000005">
    <property type="protein sequence ID" value="KAA0011199.1"/>
    <property type="molecule type" value="Genomic_DNA"/>
</dbReference>